<keyword evidence="2" id="KW-1185">Reference proteome</keyword>
<dbReference type="AlphaFoldDB" id="A0A1I6G1S3"/>
<accession>A0A1I6G1S3</accession>
<sequence length="53" mass="6001">MRGNSVAHPTGKFEELIQAAEERGSLTAVEITEILDIREIPVEYESRWSVGRE</sequence>
<evidence type="ECO:0000313" key="2">
    <source>
        <dbReference type="Proteomes" id="UP000198531"/>
    </source>
</evidence>
<evidence type="ECO:0008006" key="3">
    <source>
        <dbReference type="Google" id="ProtNLM"/>
    </source>
</evidence>
<protein>
    <recommendedName>
        <fullName evidence="3">RNA polymerase sigma factor 70 region 1.1 domain-containing protein</fullName>
    </recommendedName>
</protein>
<dbReference type="Proteomes" id="UP000198531">
    <property type="component" value="Unassembled WGS sequence"/>
</dbReference>
<name>A0A1I6G1S3_9EURY</name>
<reference evidence="2" key="1">
    <citation type="submission" date="2016-10" db="EMBL/GenBank/DDBJ databases">
        <authorList>
            <person name="Varghese N."/>
            <person name="Submissions S."/>
        </authorList>
    </citation>
    <scope>NUCLEOTIDE SEQUENCE [LARGE SCALE GENOMIC DNA]</scope>
    <source>
        <strain evidence="2">CGMCC 1.7736</strain>
    </source>
</reference>
<proteinExistence type="predicted"/>
<dbReference type="EMBL" id="FOYT01000001">
    <property type="protein sequence ID" value="SFR36091.1"/>
    <property type="molecule type" value="Genomic_DNA"/>
</dbReference>
<organism evidence="1 2">
    <name type="scientific">Halogeometricum rufum</name>
    <dbReference type="NCBI Taxonomy" id="553469"/>
    <lineage>
        <taxon>Archaea</taxon>
        <taxon>Methanobacteriati</taxon>
        <taxon>Methanobacteriota</taxon>
        <taxon>Stenosarchaea group</taxon>
        <taxon>Halobacteria</taxon>
        <taxon>Halobacteriales</taxon>
        <taxon>Haloferacaceae</taxon>
        <taxon>Halogeometricum</taxon>
    </lineage>
</organism>
<evidence type="ECO:0000313" key="1">
    <source>
        <dbReference type="EMBL" id="SFR36091.1"/>
    </source>
</evidence>
<gene>
    <name evidence="1" type="ORF">SAMN04487947_0417</name>
</gene>